<dbReference type="KEGG" id="glz:GLAREA_03329"/>
<proteinExistence type="predicted"/>
<gene>
    <name evidence="3" type="ORF">GLAREA_03329</name>
</gene>
<reference evidence="3 4" key="1">
    <citation type="journal article" date="2013" name="BMC Genomics">
        <title>Genomics-driven discovery of the pneumocandin biosynthetic gene cluster in the fungus Glarea lozoyensis.</title>
        <authorList>
            <person name="Chen L."/>
            <person name="Yue Q."/>
            <person name="Zhang X."/>
            <person name="Xiang M."/>
            <person name="Wang C."/>
            <person name="Li S."/>
            <person name="Che Y."/>
            <person name="Ortiz-Lopez F.J."/>
            <person name="Bills G.F."/>
            <person name="Liu X."/>
            <person name="An Z."/>
        </authorList>
    </citation>
    <scope>NUCLEOTIDE SEQUENCE [LARGE SCALE GENOMIC DNA]</scope>
    <source>
        <strain evidence="4">ATCC 20868 / MF5171</strain>
    </source>
</reference>
<feature type="compositionally biased region" description="Polar residues" evidence="1">
    <location>
        <begin position="106"/>
        <end position="118"/>
    </location>
</feature>
<sequence length="118" mass="12932">MSRARGIVPLLLATALGIGNGMSNDSHRLYADLPLMAEFDKQAGIWVFGPAFKEEREQKEAAHRSLSIKQDEPKAVDGAALNSSKETLKHGEPLVERESRSWWPNMPTSSTAGNGKKD</sequence>
<dbReference type="HOGENOM" id="CLU_2073397_0_0_1"/>
<dbReference type="Proteomes" id="UP000016922">
    <property type="component" value="Unassembled WGS sequence"/>
</dbReference>
<feature type="compositionally biased region" description="Basic and acidic residues" evidence="1">
    <location>
        <begin position="86"/>
        <end position="100"/>
    </location>
</feature>
<dbReference type="RefSeq" id="XP_008081773.1">
    <property type="nucleotide sequence ID" value="XM_008083582.1"/>
</dbReference>
<evidence type="ECO:0000256" key="1">
    <source>
        <dbReference type="SAM" id="MobiDB-lite"/>
    </source>
</evidence>
<evidence type="ECO:0000313" key="3">
    <source>
        <dbReference type="EMBL" id="EPE30362.1"/>
    </source>
</evidence>
<name>S3CVD2_GLAL2</name>
<dbReference type="GeneID" id="19462384"/>
<keyword evidence="2" id="KW-0732">Signal</keyword>
<dbReference type="OrthoDB" id="5394869at2759"/>
<organism evidence="3 4">
    <name type="scientific">Glarea lozoyensis (strain ATCC 20868 / MF5171)</name>
    <dbReference type="NCBI Taxonomy" id="1116229"/>
    <lineage>
        <taxon>Eukaryota</taxon>
        <taxon>Fungi</taxon>
        <taxon>Dikarya</taxon>
        <taxon>Ascomycota</taxon>
        <taxon>Pezizomycotina</taxon>
        <taxon>Leotiomycetes</taxon>
        <taxon>Helotiales</taxon>
        <taxon>Helotiaceae</taxon>
        <taxon>Glarea</taxon>
    </lineage>
</organism>
<keyword evidence="4" id="KW-1185">Reference proteome</keyword>
<accession>S3CVD2</accession>
<protein>
    <submittedName>
        <fullName evidence="3">Uncharacterized protein</fullName>
    </submittedName>
</protein>
<dbReference type="AlphaFoldDB" id="S3CVD2"/>
<evidence type="ECO:0000313" key="4">
    <source>
        <dbReference type="Proteomes" id="UP000016922"/>
    </source>
</evidence>
<dbReference type="EMBL" id="KE145363">
    <property type="protein sequence ID" value="EPE30362.1"/>
    <property type="molecule type" value="Genomic_DNA"/>
</dbReference>
<feature type="compositionally biased region" description="Basic and acidic residues" evidence="1">
    <location>
        <begin position="58"/>
        <end position="75"/>
    </location>
</feature>
<evidence type="ECO:0000256" key="2">
    <source>
        <dbReference type="SAM" id="SignalP"/>
    </source>
</evidence>
<feature type="signal peptide" evidence="2">
    <location>
        <begin position="1"/>
        <end position="21"/>
    </location>
</feature>
<feature type="chain" id="PRO_5004507685" evidence="2">
    <location>
        <begin position="22"/>
        <end position="118"/>
    </location>
</feature>
<feature type="region of interest" description="Disordered" evidence="1">
    <location>
        <begin position="58"/>
        <end position="118"/>
    </location>
</feature>